<comment type="caution">
    <text evidence="5">The sequence shown here is derived from an EMBL/GenBank/DDBJ whole genome shotgun (WGS) entry which is preliminary data.</text>
</comment>
<dbReference type="PROSITE" id="PS00041">
    <property type="entry name" value="HTH_ARAC_FAMILY_1"/>
    <property type="match status" value="1"/>
</dbReference>
<keyword evidence="1" id="KW-0805">Transcription regulation</keyword>
<dbReference type="PROSITE" id="PS01124">
    <property type="entry name" value="HTH_ARAC_FAMILY_2"/>
    <property type="match status" value="1"/>
</dbReference>
<dbReference type="Proteomes" id="UP001597362">
    <property type="component" value="Unassembled WGS sequence"/>
</dbReference>
<organism evidence="5 6">
    <name type="scientific">Paenibacillus yanchengensis</name>
    <dbReference type="NCBI Taxonomy" id="2035833"/>
    <lineage>
        <taxon>Bacteria</taxon>
        <taxon>Bacillati</taxon>
        <taxon>Bacillota</taxon>
        <taxon>Bacilli</taxon>
        <taxon>Bacillales</taxon>
        <taxon>Paenibacillaceae</taxon>
        <taxon>Paenibacillus</taxon>
    </lineage>
</organism>
<dbReference type="PRINTS" id="PR00032">
    <property type="entry name" value="HTHARAC"/>
</dbReference>
<dbReference type="RefSeq" id="WP_377774412.1">
    <property type="nucleotide sequence ID" value="NZ_JBHUHO010000039.1"/>
</dbReference>
<dbReference type="InterPro" id="IPR018062">
    <property type="entry name" value="HTH_AraC-typ_CS"/>
</dbReference>
<dbReference type="EMBL" id="JBHUHO010000039">
    <property type="protein sequence ID" value="MFD2117346.1"/>
    <property type="molecule type" value="Genomic_DNA"/>
</dbReference>
<sequence length="291" mass="32633">MQDHHYFSVSLNAVPLKKEMSVLFSGEGEPVGRHYIGPAVHDYYLLHIVKSGVGVFETLGTTTICSAGDVFVTFPDILMKYEADAQNPWTYSWVAFSGDVVEEALQSVGITPDQAVIGNCSIETFTLLMKEVRQSLEIELTPELGNMRSAALLRTILYELGAQKARNDIAIGKELQKPVRSASQSFKVVDQAIQMFSLQYGRHLSIETIAHTLGYHRAHLTKLFKEATGMSPQQYLFKVRMKKAEELLLTDLTITQIAASVGYSDPLFFSKQFRKWSGMTPTAFRLQQQQQ</sequence>
<name>A0ABW4YNL7_9BACL</name>
<evidence type="ECO:0000259" key="4">
    <source>
        <dbReference type="PROSITE" id="PS01124"/>
    </source>
</evidence>
<dbReference type="InterPro" id="IPR020449">
    <property type="entry name" value="Tscrpt_reg_AraC-type_HTH"/>
</dbReference>
<dbReference type="InterPro" id="IPR009057">
    <property type="entry name" value="Homeodomain-like_sf"/>
</dbReference>
<dbReference type="SUPFAM" id="SSF46689">
    <property type="entry name" value="Homeodomain-like"/>
    <property type="match status" value="2"/>
</dbReference>
<dbReference type="CDD" id="cd06986">
    <property type="entry name" value="cupin_MmsR-like_N"/>
    <property type="match status" value="1"/>
</dbReference>
<feature type="domain" description="HTH araC/xylS-type" evidence="4">
    <location>
        <begin position="190"/>
        <end position="287"/>
    </location>
</feature>
<keyword evidence="6" id="KW-1185">Reference proteome</keyword>
<reference evidence="6" key="1">
    <citation type="journal article" date="2019" name="Int. J. Syst. Evol. Microbiol.">
        <title>The Global Catalogue of Microorganisms (GCM) 10K type strain sequencing project: providing services to taxonomists for standard genome sequencing and annotation.</title>
        <authorList>
            <consortium name="The Broad Institute Genomics Platform"/>
            <consortium name="The Broad Institute Genome Sequencing Center for Infectious Disease"/>
            <person name="Wu L."/>
            <person name="Ma J."/>
        </authorList>
    </citation>
    <scope>NUCLEOTIDE SEQUENCE [LARGE SCALE GENOMIC DNA]</scope>
    <source>
        <strain evidence="6">GH52</strain>
    </source>
</reference>
<dbReference type="Gene3D" id="1.10.10.60">
    <property type="entry name" value="Homeodomain-like"/>
    <property type="match status" value="2"/>
</dbReference>
<dbReference type="Pfam" id="PF02311">
    <property type="entry name" value="AraC_binding"/>
    <property type="match status" value="1"/>
</dbReference>
<dbReference type="SUPFAM" id="SSF51215">
    <property type="entry name" value="Regulatory protein AraC"/>
    <property type="match status" value="1"/>
</dbReference>
<dbReference type="InterPro" id="IPR003313">
    <property type="entry name" value="AraC-bd"/>
</dbReference>
<evidence type="ECO:0000256" key="1">
    <source>
        <dbReference type="ARBA" id="ARBA00023015"/>
    </source>
</evidence>
<dbReference type="InterPro" id="IPR018060">
    <property type="entry name" value="HTH_AraC"/>
</dbReference>
<keyword evidence="3" id="KW-0804">Transcription</keyword>
<dbReference type="Gene3D" id="2.60.120.280">
    <property type="entry name" value="Regulatory protein AraC"/>
    <property type="match status" value="1"/>
</dbReference>
<proteinExistence type="predicted"/>
<protein>
    <submittedName>
        <fullName evidence="5">AraC family transcriptional regulator</fullName>
    </submittedName>
</protein>
<keyword evidence="2" id="KW-0238">DNA-binding</keyword>
<accession>A0ABW4YNL7</accession>
<dbReference type="PANTHER" id="PTHR43280">
    <property type="entry name" value="ARAC-FAMILY TRANSCRIPTIONAL REGULATOR"/>
    <property type="match status" value="1"/>
</dbReference>
<evidence type="ECO:0000313" key="6">
    <source>
        <dbReference type="Proteomes" id="UP001597362"/>
    </source>
</evidence>
<dbReference type="PANTHER" id="PTHR43280:SF30">
    <property type="entry name" value="MMSAB OPERON REGULATORY PROTEIN"/>
    <property type="match status" value="1"/>
</dbReference>
<evidence type="ECO:0000256" key="3">
    <source>
        <dbReference type="ARBA" id="ARBA00023163"/>
    </source>
</evidence>
<evidence type="ECO:0000256" key="2">
    <source>
        <dbReference type="ARBA" id="ARBA00023125"/>
    </source>
</evidence>
<dbReference type="InterPro" id="IPR037923">
    <property type="entry name" value="HTH-like"/>
</dbReference>
<gene>
    <name evidence="5" type="ORF">ACFSJH_16575</name>
</gene>
<dbReference type="Pfam" id="PF12833">
    <property type="entry name" value="HTH_18"/>
    <property type="match status" value="1"/>
</dbReference>
<evidence type="ECO:0000313" key="5">
    <source>
        <dbReference type="EMBL" id="MFD2117346.1"/>
    </source>
</evidence>
<dbReference type="SMART" id="SM00342">
    <property type="entry name" value="HTH_ARAC"/>
    <property type="match status" value="1"/>
</dbReference>